<sequence>MVRNERAALANQAPTAADGVASRDWLQRVGVGFDDIRSEVRSGRWVKHGLQTVGLHTGPLGLEGRRWRAVWEIGENVAALDGVSALQVAGLRGYAEDVLHVSVVHTCAVKRVQGVHLHKVIRRVEDEVSAAGIPRTRPPVAALRGAYWAVSDRQAALILLMAVQQRLTTPQELLSWSGRLQGRKRRRFVKLVLSDIAAGVQSLGELDFARMCRARGLPEPTRQAVIEGPRGRIYLDVRWDGYSLVVEIDGAQHREGLAVTDDNLRQNAVTLARNQVLRIDLIGLRLYEDAFMEQVALGLRRSR</sequence>
<protein>
    <recommendedName>
        <fullName evidence="3">DUF559 domain-containing protein</fullName>
    </recommendedName>
</protein>
<evidence type="ECO:0000313" key="2">
    <source>
        <dbReference type="Proteomes" id="UP000019494"/>
    </source>
</evidence>
<evidence type="ECO:0008006" key="3">
    <source>
        <dbReference type="Google" id="ProtNLM"/>
    </source>
</evidence>
<dbReference type="PATRIC" id="fig|584657.3.peg.1792"/>
<reference evidence="2" key="1">
    <citation type="submission" date="2013-08" db="EMBL/GenBank/DDBJ databases">
        <title>Intrasporangium oryzae NRRL B-24470.</title>
        <authorList>
            <person name="Liu H."/>
            <person name="Wang G."/>
        </authorList>
    </citation>
    <scope>NUCLEOTIDE SEQUENCE [LARGE SCALE GENOMIC DNA]</scope>
    <source>
        <strain evidence="2">Q5-1</strain>
    </source>
</reference>
<dbReference type="EMBL" id="AWQS01000055">
    <property type="protein sequence ID" value="EWT06299.1"/>
    <property type="molecule type" value="Genomic_DNA"/>
</dbReference>
<evidence type="ECO:0000313" key="1">
    <source>
        <dbReference type="EMBL" id="EWT06299.1"/>
    </source>
</evidence>
<comment type="caution">
    <text evidence="1">The sequence shown here is derived from an EMBL/GenBank/DDBJ whole genome shotgun (WGS) entry which is preliminary data.</text>
</comment>
<name>W9GQY8_9MICO</name>
<organism evidence="1 2">
    <name type="scientific">Intrasporangium chromatireducens Q5-1</name>
    <dbReference type="NCBI Taxonomy" id="584657"/>
    <lineage>
        <taxon>Bacteria</taxon>
        <taxon>Bacillati</taxon>
        <taxon>Actinomycetota</taxon>
        <taxon>Actinomycetes</taxon>
        <taxon>Micrococcales</taxon>
        <taxon>Intrasporangiaceae</taxon>
        <taxon>Intrasporangium</taxon>
    </lineage>
</organism>
<dbReference type="AlphaFoldDB" id="W9GQY8"/>
<dbReference type="RefSeq" id="WP_051518381.1">
    <property type="nucleotide sequence ID" value="NZ_AWQS01000055.1"/>
</dbReference>
<gene>
    <name evidence="1" type="ORF">N864_22825</name>
</gene>
<dbReference type="Proteomes" id="UP000019494">
    <property type="component" value="Unassembled WGS sequence"/>
</dbReference>
<proteinExistence type="predicted"/>
<keyword evidence="2" id="KW-1185">Reference proteome</keyword>
<dbReference type="OrthoDB" id="3209715at2"/>
<accession>W9GQY8</accession>